<feature type="domain" description="O-methyltransferase dimerisation" evidence="5">
    <location>
        <begin position="84"/>
        <end position="155"/>
    </location>
</feature>
<feature type="domain" description="O-methyltransferase C-terminal" evidence="4">
    <location>
        <begin position="289"/>
        <end position="458"/>
    </location>
</feature>
<evidence type="ECO:0000256" key="2">
    <source>
        <dbReference type="ARBA" id="ARBA00022679"/>
    </source>
</evidence>
<dbReference type="PANTHER" id="PTHR43712:SF2">
    <property type="entry name" value="O-METHYLTRANSFERASE CICE"/>
    <property type="match status" value="1"/>
</dbReference>
<keyword evidence="7" id="KW-1185">Reference proteome</keyword>
<dbReference type="Gene3D" id="1.10.10.10">
    <property type="entry name" value="Winged helix-like DNA-binding domain superfamily/Winged helix DNA-binding domain"/>
    <property type="match status" value="1"/>
</dbReference>
<accession>A0A1V6V8S6</accession>
<dbReference type="GO" id="GO:0008171">
    <property type="term" value="F:O-methyltransferase activity"/>
    <property type="evidence" value="ECO:0007669"/>
    <property type="project" value="InterPro"/>
</dbReference>
<dbReference type="InterPro" id="IPR001077">
    <property type="entry name" value="COMT_C"/>
</dbReference>
<gene>
    <name evidence="6" type="ORF">PENCOP_c001G01824</name>
</gene>
<evidence type="ECO:0000259" key="4">
    <source>
        <dbReference type="Pfam" id="PF00891"/>
    </source>
</evidence>
<dbReference type="InterPro" id="IPR029063">
    <property type="entry name" value="SAM-dependent_MTases_sf"/>
</dbReference>
<proteinExistence type="predicted"/>
<keyword evidence="3" id="KW-0949">S-adenosyl-L-methionine</keyword>
<keyword evidence="2" id="KW-0808">Transferase</keyword>
<dbReference type="AlphaFoldDB" id="A0A1V6V8S6"/>
<reference evidence="7" key="1">
    <citation type="journal article" date="2017" name="Nat. Microbiol.">
        <title>Global analysis of biosynthetic gene clusters reveals vast potential of secondary metabolite production in Penicillium species.</title>
        <authorList>
            <person name="Nielsen J.C."/>
            <person name="Grijseels S."/>
            <person name="Prigent S."/>
            <person name="Ji B."/>
            <person name="Dainat J."/>
            <person name="Nielsen K.F."/>
            <person name="Frisvad J.C."/>
            <person name="Workman M."/>
            <person name="Nielsen J."/>
        </authorList>
    </citation>
    <scope>NUCLEOTIDE SEQUENCE [LARGE SCALE GENOMIC DNA]</scope>
    <source>
        <strain evidence="7">IBT 31321</strain>
    </source>
</reference>
<evidence type="ECO:0000256" key="1">
    <source>
        <dbReference type="ARBA" id="ARBA00022603"/>
    </source>
</evidence>
<evidence type="ECO:0000256" key="3">
    <source>
        <dbReference type="ARBA" id="ARBA00022691"/>
    </source>
</evidence>
<keyword evidence="1" id="KW-0489">Methyltransferase</keyword>
<comment type="caution">
    <text evidence="6">The sequence shown here is derived from an EMBL/GenBank/DDBJ whole genome shotgun (WGS) entry which is preliminary data.</text>
</comment>
<evidence type="ECO:0000259" key="5">
    <source>
        <dbReference type="Pfam" id="PF08100"/>
    </source>
</evidence>
<dbReference type="STRING" id="36646.A0A1V6V8S6"/>
<dbReference type="InterPro" id="IPR016461">
    <property type="entry name" value="COMT-like"/>
</dbReference>
<dbReference type="PANTHER" id="PTHR43712">
    <property type="entry name" value="PUTATIVE (AFU_ORTHOLOGUE AFUA_4G14580)-RELATED"/>
    <property type="match status" value="1"/>
</dbReference>
<dbReference type="GO" id="GO:0044550">
    <property type="term" value="P:secondary metabolite biosynthetic process"/>
    <property type="evidence" value="ECO:0007669"/>
    <property type="project" value="UniProtKB-ARBA"/>
</dbReference>
<dbReference type="Proteomes" id="UP000191500">
    <property type="component" value="Unassembled WGS sequence"/>
</dbReference>
<dbReference type="SUPFAM" id="SSF53335">
    <property type="entry name" value="S-adenosyl-L-methionine-dependent methyltransferases"/>
    <property type="match status" value="1"/>
</dbReference>
<sequence length="477" mass="53777">MERFPPTVNDVVKLTQLSSLLSDSIKVVSDEWSREQYDTSQTSGVDNARFLPSKRLHQAQRTILAVSGALNEMVIEPFNRLQEVAAQFWESRALGVTVERRIPDILHEAGNAGMDVQILAQRTGIEPHKLSRIMRCLCSNHIYRQTGTDRFANNRITAPLVGNEEFRAYILIFHMDVYSASERFPKFLLGPKGASYDVAETALQEALGTPKSRWDWLSERVRPDQITNDGVGYSGVADPQNWSHLQPDSDGLIKRPELDNFGLAMVGGGKVSGAALPFDYPWDELPEGATVVDVGGGVGGFDLQLLTSYPHFTCVVQDRDEVIRQAEETFWPQNGQHLVQSGSVTFQTHDFFQPNPVKNADVYWLRAILHDWSDEYCVQILVALKDSLSDTSRVLICDQVMNTTHGSDEMDNAPPPLLANYGYYSRYHHQRDMSLMGTINGIERTPQQFRELVEKAGLRLIRVFETRSIYSIVEVQK</sequence>
<evidence type="ECO:0000313" key="6">
    <source>
        <dbReference type="EMBL" id="OQE47056.1"/>
    </source>
</evidence>
<dbReference type="Pfam" id="PF00891">
    <property type="entry name" value="Methyltransf_2"/>
    <property type="match status" value="1"/>
</dbReference>
<dbReference type="InterPro" id="IPR036388">
    <property type="entry name" value="WH-like_DNA-bd_sf"/>
</dbReference>
<dbReference type="Gene3D" id="3.40.50.150">
    <property type="entry name" value="Vaccinia Virus protein VP39"/>
    <property type="match status" value="1"/>
</dbReference>
<organism evidence="6 7">
    <name type="scientific">Penicillium coprophilum</name>
    <dbReference type="NCBI Taxonomy" id="36646"/>
    <lineage>
        <taxon>Eukaryota</taxon>
        <taxon>Fungi</taxon>
        <taxon>Dikarya</taxon>
        <taxon>Ascomycota</taxon>
        <taxon>Pezizomycotina</taxon>
        <taxon>Eurotiomycetes</taxon>
        <taxon>Eurotiomycetidae</taxon>
        <taxon>Eurotiales</taxon>
        <taxon>Aspergillaceae</taxon>
        <taxon>Penicillium</taxon>
    </lineage>
</organism>
<evidence type="ECO:0000313" key="7">
    <source>
        <dbReference type="Proteomes" id="UP000191500"/>
    </source>
</evidence>
<dbReference type="PROSITE" id="PS51683">
    <property type="entry name" value="SAM_OMT_II"/>
    <property type="match status" value="1"/>
</dbReference>
<dbReference type="InterPro" id="IPR036390">
    <property type="entry name" value="WH_DNA-bd_sf"/>
</dbReference>
<dbReference type="InterPro" id="IPR012967">
    <property type="entry name" value="COMT_dimerisation"/>
</dbReference>
<dbReference type="SUPFAM" id="SSF46785">
    <property type="entry name" value="Winged helix' DNA-binding domain"/>
    <property type="match status" value="1"/>
</dbReference>
<dbReference type="Pfam" id="PF08100">
    <property type="entry name" value="Dimerisation"/>
    <property type="match status" value="1"/>
</dbReference>
<dbReference type="GO" id="GO:0032259">
    <property type="term" value="P:methylation"/>
    <property type="evidence" value="ECO:0007669"/>
    <property type="project" value="UniProtKB-KW"/>
</dbReference>
<dbReference type="GO" id="GO:0046983">
    <property type="term" value="F:protein dimerization activity"/>
    <property type="evidence" value="ECO:0007669"/>
    <property type="project" value="InterPro"/>
</dbReference>
<protein>
    <submittedName>
        <fullName evidence="6">Uncharacterized protein</fullName>
    </submittedName>
</protein>
<name>A0A1V6V8S6_9EURO</name>
<dbReference type="EMBL" id="MDDG01000001">
    <property type="protein sequence ID" value="OQE47056.1"/>
    <property type="molecule type" value="Genomic_DNA"/>
</dbReference>